<gene>
    <name evidence="1" type="ORF">CCGE525_03590</name>
</gene>
<proteinExistence type="predicted"/>
<keyword evidence="2" id="KW-1185">Reference proteome</keyword>
<name>A0A387FHL4_9HYPH</name>
<reference evidence="1 2" key="1">
    <citation type="submission" date="2018-10" db="EMBL/GenBank/DDBJ databases">
        <title>Rhizobium etli, R. leguminosarum and a new Rhizobium genospecies from Phaseolus dumosus.</title>
        <authorList>
            <person name="Ramirez-Puebla S.T."/>
            <person name="Rogel-Hernandez M.A."/>
            <person name="Guerrero G."/>
            <person name="Ormeno-Orrillo E."/>
            <person name="Martinez-Romero J.C."/>
            <person name="Negrete-Yankelevich S."/>
            <person name="Martinez-Romero E."/>
        </authorList>
    </citation>
    <scope>NUCLEOTIDE SEQUENCE [LARGE SCALE GENOMIC DNA]</scope>
    <source>
        <strain evidence="1 2">CCGE525</strain>
    </source>
</reference>
<dbReference type="EMBL" id="CP032694">
    <property type="protein sequence ID" value="AYG57999.1"/>
    <property type="molecule type" value="Genomic_DNA"/>
</dbReference>
<dbReference type="Proteomes" id="UP000282195">
    <property type="component" value="Chromosome"/>
</dbReference>
<evidence type="ECO:0000313" key="1">
    <source>
        <dbReference type="EMBL" id="AYG57999.1"/>
    </source>
</evidence>
<dbReference type="KEGG" id="rjg:CCGE525_03590"/>
<evidence type="ECO:0000313" key="2">
    <source>
        <dbReference type="Proteomes" id="UP000282195"/>
    </source>
</evidence>
<accession>A0A387FHL4</accession>
<sequence>MYKITRGVFKSTLYGLPPMRCYWFGHKAGNYFEGLLIAAANWKIFARGYLSSFVQRCPPSGAEGWKRLVLCSLSAMRTTFSLRAVIMAERA</sequence>
<dbReference type="AlphaFoldDB" id="A0A387FHL4"/>
<organism evidence="1 2">
    <name type="scientific">Rhizobium jaguaris</name>
    <dbReference type="NCBI Taxonomy" id="1312183"/>
    <lineage>
        <taxon>Bacteria</taxon>
        <taxon>Pseudomonadati</taxon>
        <taxon>Pseudomonadota</taxon>
        <taxon>Alphaproteobacteria</taxon>
        <taxon>Hyphomicrobiales</taxon>
        <taxon>Rhizobiaceae</taxon>
        <taxon>Rhizobium/Agrobacterium group</taxon>
        <taxon>Rhizobium</taxon>
    </lineage>
</organism>
<protein>
    <submittedName>
        <fullName evidence="1">Uncharacterized protein</fullName>
    </submittedName>
</protein>